<evidence type="ECO:0000256" key="1">
    <source>
        <dbReference type="ARBA" id="ARBA00022603"/>
    </source>
</evidence>
<sequence>MTTLPHRILGALDRFNAAHPWDHNAHYHRWILRRLPRRFDRALDVGSGSGDLARLLATRAQEVHAVDADPVLTARAVAATPAAAPVVFTVADAPAGLPDGPYDVLTCVAVLHHLPLDEALLAFRRRLAPGGTLVVVGCARARSVGDHALGAAAVPLNAAVGWYRTRGRAAQRPLSMTAATRPPERDFADIAREARRILPGVRLRRRLFWRYTLVWRAEP</sequence>
<keyword evidence="2 5" id="KW-0808">Transferase</keyword>
<evidence type="ECO:0000259" key="4">
    <source>
        <dbReference type="Pfam" id="PF08241"/>
    </source>
</evidence>
<dbReference type="RefSeq" id="WP_075001288.1">
    <property type="nucleotide sequence ID" value="NZ_FOGO01000007.1"/>
</dbReference>
<dbReference type="InterPro" id="IPR013216">
    <property type="entry name" value="Methyltransf_11"/>
</dbReference>
<dbReference type="OrthoDB" id="6064711at2"/>
<dbReference type="GO" id="GO:0008757">
    <property type="term" value="F:S-adenosylmethionine-dependent methyltransferase activity"/>
    <property type="evidence" value="ECO:0007669"/>
    <property type="project" value="InterPro"/>
</dbReference>
<dbReference type="CDD" id="cd02440">
    <property type="entry name" value="AdoMet_MTases"/>
    <property type="match status" value="1"/>
</dbReference>
<dbReference type="Proteomes" id="UP000182841">
    <property type="component" value="Unassembled WGS sequence"/>
</dbReference>
<dbReference type="STRING" id="943816.AN217_17470"/>
<name>A0A1H9U6Q3_9ACTN</name>
<organism evidence="5 6">
    <name type="scientific">Streptomyces qinglanensis</name>
    <dbReference type="NCBI Taxonomy" id="943816"/>
    <lineage>
        <taxon>Bacteria</taxon>
        <taxon>Bacillati</taxon>
        <taxon>Actinomycetota</taxon>
        <taxon>Actinomycetes</taxon>
        <taxon>Kitasatosporales</taxon>
        <taxon>Streptomycetaceae</taxon>
        <taxon>Streptomyces</taxon>
    </lineage>
</organism>
<keyword evidence="1 5" id="KW-0489">Methyltransferase</keyword>
<protein>
    <submittedName>
        <fullName evidence="5">Methyltransferase domain-containing protein</fullName>
    </submittedName>
</protein>
<accession>A0A1H9U6Q3</accession>
<dbReference type="PANTHER" id="PTHR43464:SF19">
    <property type="entry name" value="UBIQUINONE BIOSYNTHESIS O-METHYLTRANSFERASE, MITOCHONDRIAL"/>
    <property type="match status" value="1"/>
</dbReference>
<evidence type="ECO:0000313" key="6">
    <source>
        <dbReference type="Proteomes" id="UP000182841"/>
    </source>
</evidence>
<keyword evidence="6" id="KW-1185">Reference proteome</keyword>
<dbReference type="PANTHER" id="PTHR43464">
    <property type="entry name" value="METHYLTRANSFERASE"/>
    <property type="match status" value="1"/>
</dbReference>
<keyword evidence="3" id="KW-0949">S-adenosyl-L-methionine</keyword>
<evidence type="ECO:0000256" key="3">
    <source>
        <dbReference type="ARBA" id="ARBA00022691"/>
    </source>
</evidence>
<evidence type="ECO:0000256" key="2">
    <source>
        <dbReference type="ARBA" id="ARBA00022679"/>
    </source>
</evidence>
<dbReference type="SUPFAM" id="SSF53335">
    <property type="entry name" value="S-adenosyl-L-methionine-dependent methyltransferases"/>
    <property type="match status" value="1"/>
</dbReference>
<dbReference type="Gene3D" id="3.40.50.150">
    <property type="entry name" value="Vaccinia Virus protein VP39"/>
    <property type="match status" value="1"/>
</dbReference>
<reference evidence="6" key="1">
    <citation type="submission" date="2016-10" db="EMBL/GenBank/DDBJ databases">
        <authorList>
            <person name="Varghese N."/>
            <person name="Submissions S."/>
        </authorList>
    </citation>
    <scope>NUCLEOTIDE SEQUENCE [LARGE SCALE GENOMIC DNA]</scope>
    <source>
        <strain evidence="6">CGMCC 4.6825</strain>
    </source>
</reference>
<dbReference type="AlphaFoldDB" id="A0A1H9U6Q3"/>
<dbReference type="InterPro" id="IPR029063">
    <property type="entry name" value="SAM-dependent_MTases_sf"/>
</dbReference>
<feature type="domain" description="Methyltransferase type 11" evidence="4">
    <location>
        <begin position="43"/>
        <end position="135"/>
    </location>
</feature>
<proteinExistence type="predicted"/>
<dbReference type="GO" id="GO:0032259">
    <property type="term" value="P:methylation"/>
    <property type="evidence" value="ECO:0007669"/>
    <property type="project" value="UniProtKB-KW"/>
</dbReference>
<dbReference type="Pfam" id="PF08241">
    <property type="entry name" value="Methyltransf_11"/>
    <property type="match status" value="1"/>
</dbReference>
<dbReference type="EMBL" id="FOGO01000007">
    <property type="protein sequence ID" value="SES04908.1"/>
    <property type="molecule type" value="Genomic_DNA"/>
</dbReference>
<evidence type="ECO:0000313" key="5">
    <source>
        <dbReference type="EMBL" id="SES04908.1"/>
    </source>
</evidence>
<gene>
    <name evidence="5" type="ORF">SAMN05421870_107379</name>
</gene>